<organism evidence="1 2">
    <name type="scientific">Myxococcus landrumensis</name>
    <dbReference type="NCBI Taxonomy" id="2813577"/>
    <lineage>
        <taxon>Bacteria</taxon>
        <taxon>Pseudomonadati</taxon>
        <taxon>Myxococcota</taxon>
        <taxon>Myxococcia</taxon>
        <taxon>Myxococcales</taxon>
        <taxon>Cystobacterineae</taxon>
        <taxon>Myxococcaceae</taxon>
        <taxon>Myxococcus</taxon>
    </lineage>
</organism>
<proteinExistence type="predicted"/>
<accession>A0ABX7NM63</accession>
<dbReference type="PANTHER" id="PTHR33835">
    <property type="entry name" value="YALI0C07656P"/>
    <property type="match status" value="1"/>
</dbReference>
<name>A0ABX7NM63_9BACT</name>
<evidence type="ECO:0000313" key="2">
    <source>
        <dbReference type="Proteomes" id="UP000663090"/>
    </source>
</evidence>
<dbReference type="EMBL" id="CP071091">
    <property type="protein sequence ID" value="QSQ18481.1"/>
    <property type="molecule type" value="Genomic_DNA"/>
</dbReference>
<dbReference type="SUPFAM" id="SSF56281">
    <property type="entry name" value="Metallo-hydrolase/oxidoreductase"/>
    <property type="match status" value="1"/>
</dbReference>
<reference evidence="1 2" key="1">
    <citation type="submission" date="2021-02" db="EMBL/GenBank/DDBJ databases">
        <title>De Novo genome assembly of isolated myxobacteria.</title>
        <authorList>
            <person name="Stevens D.C."/>
        </authorList>
    </citation>
    <scope>NUCLEOTIDE SEQUENCE [LARGE SCALE GENOMIC DNA]</scope>
    <source>
        <strain evidence="1 2">SCHIC003</strain>
    </source>
</reference>
<gene>
    <name evidence="1" type="ORF">JY572_31050</name>
</gene>
<keyword evidence="2" id="KW-1185">Reference proteome</keyword>
<dbReference type="Proteomes" id="UP000663090">
    <property type="component" value="Chromosome"/>
</dbReference>
<dbReference type="Pfam" id="PF14234">
    <property type="entry name" value="DUF4336"/>
    <property type="match status" value="1"/>
</dbReference>
<protein>
    <submittedName>
        <fullName evidence="1">DUF4336 domain-containing protein</fullName>
    </submittedName>
</protein>
<dbReference type="InterPro" id="IPR036866">
    <property type="entry name" value="RibonucZ/Hydroxyglut_hydro"/>
</dbReference>
<evidence type="ECO:0000313" key="1">
    <source>
        <dbReference type="EMBL" id="QSQ18481.1"/>
    </source>
</evidence>
<dbReference type="PANTHER" id="PTHR33835:SF1">
    <property type="entry name" value="METALLO-BETA-LACTAMASE DOMAIN-CONTAINING PROTEIN"/>
    <property type="match status" value="1"/>
</dbReference>
<sequence length="223" mass="24892">MFHAVAGQVHTLSIPFRMGAFDLGGRMTLIRLPDGGLWVHSPVAMTPELRAAVDALGPVRFLVAPNLMHHLKVGDWAAAYPEAKVMAPAGLRRKRPDLRIDVELESGPAVEGIEQVAVRGMPMLDEFVFFHRPSKTVLLTDMSFNIHRSGSWLTRMYLKLNSAWQRLSPTIITKMVIKDRPAVRASLDQVLAWDIQRVLVCHGDVMEQGAPDALREAFQRLAK</sequence>
<dbReference type="InterPro" id="IPR025638">
    <property type="entry name" value="DUF4336"/>
</dbReference>